<accession>A0ABP9GUV0</accession>
<proteinExistence type="predicted"/>
<sequence>MLLFVLTGLIYSCEKELQDADAVIVKSIEVSGGTLLDNSNIEFDFRDKHYNATRNNGKFNYQRGFSDSLGEIKDVLNNKGFQRYINNTIFEVSEGKAQAYAGSVNSVHYFSVLPYGLNGAAVNKSYIGKVEIKSNGYHKIKVTFNQEGGGEDFDDVFIYWINTETFKADYLAYSYEENHGLGLRFREAYNERFIEGIRFVDYNNYKPIESQAKLEDLDSLFENDALELLSKIELEHVVVVL</sequence>
<dbReference type="Pfam" id="PF20113">
    <property type="entry name" value="DUF6503"/>
    <property type="match status" value="1"/>
</dbReference>
<dbReference type="InterPro" id="IPR045444">
    <property type="entry name" value="DUF6503"/>
</dbReference>
<keyword evidence="2" id="KW-1185">Reference proteome</keyword>
<organism evidence="1 2">
    <name type="scientific">Algibacter agarivorans</name>
    <dbReference type="NCBI Taxonomy" id="1109741"/>
    <lineage>
        <taxon>Bacteria</taxon>
        <taxon>Pseudomonadati</taxon>
        <taxon>Bacteroidota</taxon>
        <taxon>Flavobacteriia</taxon>
        <taxon>Flavobacteriales</taxon>
        <taxon>Flavobacteriaceae</taxon>
        <taxon>Algibacter</taxon>
    </lineage>
</organism>
<dbReference type="Proteomes" id="UP001501302">
    <property type="component" value="Unassembled WGS sequence"/>
</dbReference>
<reference evidence="2" key="1">
    <citation type="journal article" date="2019" name="Int. J. Syst. Evol. Microbiol.">
        <title>The Global Catalogue of Microorganisms (GCM) 10K type strain sequencing project: providing services to taxonomists for standard genome sequencing and annotation.</title>
        <authorList>
            <consortium name="The Broad Institute Genomics Platform"/>
            <consortium name="The Broad Institute Genome Sequencing Center for Infectious Disease"/>
            <person name="Wu L."/>
            <person name="Ma J."/>
        </authorList>
    </citation>
    <scope>NUCLEOTIDE SEQUENCE [LARGE SCALE GENOMIC DNA]</scope>
    <source>
        <strain evidence="2">JCM 18285</strain>
    </source>
</reference>
<evidence type="ECO:0008006" key="3">
    <source>
        <dbReference type="Google" id="ProtNLM"/>
    </source>
</evidence>
<dbReference type="EMBL" id="BAABJJ010000037">
    <property type="protein sequence ID" value="GAA4951296.1"/>
    <property type="molecule type" value="Genomic_DNA"/>
</dbReference>
<comment type="caution">
    <text evidence="1">The sequence shown here is derived from an EMBL/GenBank/DDBJ whole genome shotgun (WGS) entry which is preliminary data.</text>
</comment>
<name>A0ABP9GUV0_9FLAO</name>
<evidence type="ECO:0000313" key="1">
    <source>
        <dbReference type="EMBL" id="GAA4951296.1"/>
    </source>
</evidence>
<gene>
    <name evidence="1" type="ORF">GCM10023314_25830</name>
</gene>
<protein>
    <recommendedName>
        <fullName evidence="3">Deoxyribose-phosphate aldolase</fullName>
    </recommendedName>
</protein>
<evidence type="ECO:0000313" key="2">
    <source>
        <dbReference type="Proteomes" id="UP001501302"/>
    </source>
</evidence>